<sequence length="61" mass="7015">DITGIDYMENLIQTGIVTKISKPEELVSALSDERAKRFDTELFFKNNSINNIKEELDKILI</sequence>
<feature type="non-terminal residue" evidence="1">
    <location>
        <position position="1"/>
    </location>
</feature>
<accession>X1GM61</accession>
<dbReference type="AlphaFoldDB" id="X1GM61"/>
<comment type="caution">
    <text evidence="1">The sequence shown here is derived from an EMBL/GenBank/DDBJ whole genome shotgun (WGS) entry which is preliminary data.</text>
</comment>
<reference evidence="1" key="1">
    <citation type="journal article" date="2014" name="Front. Microbiol.">
        <title>High frequency of phylogenetically diverse reductive dehalogenase-homologous genes in deep subseafloor sedimentary metagenomes.</title>
        <authorList>
            <person name="Kawai M."/>
            <person name="Futagami T."/>
            <person name="Toyoda A."/>
            <person name="Takaki Y."/>
            <person name="Nishi S."/>
            <person name="Hori S."/>
            <person name="Arai W."/>
            <person name="Tsubouchi T."/>
            <person name="Morono Y."/>
            <person name="Uchiyama I."/>
            <person name="Ito T."/>
            <person name="Fujiyama A."/>
            <person name="Inagaki F."/>
            <person name="Takami H."/>
        </authorList>
    </citation>
    <scope>NUCLEOTIDE SEQUENCE</scope>
    <source>
        <strain evidence="1">Expedition CK06-06</strain>
    </source>
</reference>
<name>X1GM61_9ZZZZ</name>
<organism evidence="1">
    <name type="scientific">marine sediment metagenome</name>
    <dbReference type="NCBI Taxonomy" id="412755"/>
    <lineage>
        <taxon>unclassified sequences</taxon>
        <taxon>metagenomes</taxon>
        <taxon>ecological metagenomes</taxon>
    </lineage>
</organism>
<proteinExistence type="predicted"/>
<dbReference type="EMBL" id="BARU01008890">
    <property type="protein sequence ID" value="GAH45940.1"/>
    <property type="molecule type" value="Genomic_DNA"/>
</dbReference>
<gene>
    <name evidence="1" type="ORF">S03H2_17270</name>
</gene>
<protein>
    <submittedName>
        <fullName evidence="1">Uncharacterized protein</fullName>
    </submittedName>
</protein>
<evidence type="ECO:0000313" key="1">
    <source>
        <dbReference type="EMBL" id="GAH45940.1"/>
    </source>
</evidence>